<gene>
    <name evidence="1" type="ORF">EKG83_26190</name>
</gene>
<sequence length="290" mass="32095">MVAEALVVVRDRAHPTRDRWRAAHLVADLTTTPPQEIVEFLRKDAADGGTSSRDRVNALFTLRWGDGLSAVRTVRDDERERPAVRRQAADLLINYSSADRVAAARVLLAIATDPAHRPALRHHAAVRLLQLGEAMRIPAREAMWVLARDEDASTALRAQALKSLVWFALADRRAVLGTAGELLATDNPLHRAQVLRAIGDADPTAAALELGRMMRDGATSPVARVRCAEFAVEFRRDRKDQAATVVRSIAFDDSLPAHVRKRAARCLARWSEACREEARDLLRRLVLPAP</sequence>
<dbReference type="OrthoDB" id="135105at2"/>
<dbReference type="KEGG" id="ssyi:EKG83_26190"/>
<accession>A0A5Q0H3Z5</accession>
<dbReference type="RefSeq" id="WP_033434912.1">
    <property type="nucleotide sequence ID" value="NZ_CP034550.1"/>
</dbReference>
<dbReference type="EMBL" id="CP034550">
    <property type="protein sequence ID" value="QFZ20442.1"/>
    <property type="molecule type" value="Genomic_DNA"/>
</dbReference>
<evidence type="ECO:0008006" key="3">
    <source>
        <dbReference type="Google" id="ProtNLM"/>
    </source>
</evidence>
<organism evidence="1 2">
    <name type="scientific">Saccharothrix syringae</name>
    <name type="common">Nocardiopsis syringae</name>
    <dbReference type="NCBI Taxonomy" id="103733"/>
    <lineage>
        <taxon>Bacteria</taxon>
        <taxon>Bacillati</taxon>
        <taxon>Actinomycetota</taxon>
        <taxon>Actinomycetes</taxon>
        <taxon>Pseudonocardiales</taxon>
        <taxon>Pseudonocardiaceae</taxon>
        <taxon>Saccharothrix</taxon>
    </lineage>
</organism>
<dbReference type="Proteomes" id="UP000325787">
    <property type="component" value="Chromosome"/>
</dbReference>
<name>A0A5Q0H3Z5_SACSY</name>
<evidence type="ECO:0000313" key="1">
    <source>
        <dbReference type="EMBL" id="QFZ20442.1"/>
    </source>
</evidence>
<proteinExistence type="predicted"/>
<evidence type="ECO:0000313" key="2">
    <source>
        <dbReference type="Proteomes" id="UP000325787"/>
    </source>
</evidence>
<reference evidence="2" key="1">
    <citation type="journal article" date="2021" name="Curr. Microbiol.">
        <title>Complete genome of nocamycin-producing strain Saccharothrix syringae NRRL B-16468 reveals the biosynthetic potential for secondary metabolites.</title>
        <authorList>
            <person name="Mo X."/>
            <person name="Yang S."/>
        </authorList>
    </citation>
    <scope>NUCLEOTIDE SEQUENCE [LARGE SCALE GENOMIC DNA]</scope>
    <source>
        <strain evidence="2">ATCC 51364 / DSM 43886 / JCM 6844 / KCTC 9398 / NBRC 14523 / NRRL B-16468 / INA 2240</strain>
    </source>
</reference>
<keyword evidence="2" id="KW-1185">Reference proteome</keyword>
<protein>
    <recommendedName>
        <fullName evidence="3">HEAT repeat domain-containing protein</fullName>
    </recommendedName>
</protein>
<dbReference type="AlphaFoldDB" id="A0A5Q0H3Z5"/>